<feature type="non-terminal residue" evidence="2">
    <location>
        <position position="1"/>
    </location>
</feature>
<protein>
    <submittedName>
        <fullName evidence="2">Uncharacterized protein</fullName>
    </submittedName>
</protein>
<evidence type="ECO:0000313" key="2">
    <source>
        <dbReference type="EMBL" id="KAK4229319.1"/>
    </source>
</evidence>
<organism evidence="2 3">
    <name type="scientific">Podospora fimiseda</name>
    <dbReference type="NCBI Taxonomy" id="252190"/>
    <lineage>
        <taxon>Eukaryota</taxon>
        <taxon>Fungi</taxon>
        <taxon>Dikarya</taxon>
        <taxon>Ascomycota</taxon>
        <taxon>Pezizomycotina</taxon>
        <taxon>Sordariomycetes</taxon>
        <taxon>Sordariomycetidae</taxon>
        <taxon>Sordariales</taxon>
        <taxon>Podosporaceae</taxon>
        <taxon>Podospora</taxon>
    </lineage>
</organism>
<evidence type="ECO:0000313" key="3">
    <source>
        <dbReference type="Proteomes" id="UP001301958"/>
    </source>
</evidence>
<feature type="transmembrane region" description="Helical" evidence="1">
    <location>
        <begin position="273"/>
        <end position="294"/>
    </location>
</feature>
<name>A0AAN7BTK7_9PEZI</name>
<dbReference type="Proteomes" id="UP001301958">
    <property type="component" value="Unassembled WGS sequence"/>
</dbReference>
<dbReference type="EMBL" id="MU865309">
    <property type="protein sequence ID" value="KAK4229319.1"/>
    <property type="molecule type" value="Genomic_DNA"/>
</dbReference>
<accession>A0AAN7BTK7</accession>
<reference evidence="2" key="1">
    <citation type="journal article" date="2023" name="Mol. Phylogenet. Evol.">
        <title>Genome-scale phylogeny and comparative genomics of the fungal order Sordariales.</title>
        <authorList>
            <person name="Hensen N."/>
            <person name="Bonometti L."/>
            <person name="Westerberg I."/>
            <person name="Brannstrom I.O."/>
            <person name="Guillou S."/>
            <person name="Cros-Aarteil S."/>
            <person name="Calhoun S."/>
            <person name="Haridas S."/>
            <person name="Kuo A."/>
            <person name="Mondo S."/>
            <person name="Pangilinan J."/>
            <person name="Riley R."/>
            <person name="LaButti K."/>
            <person name="Andreopoulos B."/>
            <person name="Lipzen A."/>
            <person name="Chen C."/>
            <person name="Yan M."/>
            <person name="Daum C."/>
            <person name="Ng V."/>
            <person name="Clum A."/>
            <person name="Steindorff A."/>
            <person name="Ohm R.A."/>
            <person name="Martin F."/>
            <person name="Silar P."/>
            <person name="Natvig D.O."/>
            <person name="Lalanne C."/>
            <person name="Gautier V."/>
            <person name="Ament-Velasquez S.L."/>
            <person name="Kruys A."/>
            <person name="Hutchinson M.I."/>
            <person name="Powell A.J."/>
            <person name="Barry K."/>
            <person name="Miller A.N."/>
            <person name="Grigoriev I.V."/>
            <person name="Debuchy R."/>
            <person name="Gladieux P."/>
            <person name="Hiltunen Thoren M."/>
            <person name="Johannesson H."/>
        </authorList>
    </citation>
    <scope>NUCLEOTIDE SEQUENCE</scope>
    <source>
        <strain evidence="2">CBS 990.96</strain>
    </source>
</reference>
<evidence type="ECO:0000256" key="1">
    <source>
        <dbReference type="SAM" id="Phobius"/>
    </source>
</evidence>
<sequence length="326" mass="37355">ALEMFTAALSSTKQEEPTSVVISSTYYTKSKTSLAVIYNCNSKQKQRIQDLLDNSPEASTHPLLLPGLFAELQRDRLERLVELSYRAGFRLLESLRLVARAYNDKSDDETISREVNDRLRKGIMNANFIQEEVCATRQQLERMIRFIPTQSLALKLPDFFKCTMRYEVRFEEILMDIDNFMAHSRIICEDLRHATDFLTRQETARAGRQAKVSTVIAFVAMLYLPMTSVANIFAMPIFGFQNKWLDIYFKLANTKSDSDNNTPGPPPVLSGYFWIYLAVSISLTGATVGFYVWYTGEQKAASQAQQARVQPFYQNVDQDSTHRIQE</sequence>
<keyword evidence="3" id="KW-1185">Reference proteome</keyword>
<keyword evidence="1" id="KW-0812">Transmembrane</keyword>
<dbReference type="AlphaFoldDB" id="A0AAN7BTK7"/>
<comment type="caution">
    <text evidence="2">The sequence shown here is derived from an EMBL/GenBank/DDBJ whole genome shotgun (WGS) entry which is preliminary data.</text>
</comment>
<gene>
    <name evidence="2" type="ORF">QBC38DRAFT_359741</name>
</gene>
<proteinExistence type="predicted"/>
<reference evidence="2" key="2">
    <citation type="submission" date="2023-05" db="EMBL/GenBank/DDBJ databases">
        <authorList>
            <consortium name="Lawrence Berkeley National Laboratory"/>
            <person name="Steindorff A."/>
            <person name="Hensen N."/>
            <person name="Bonometti L."/>
            <person name="Westerberg I."/>
            <person name="Brannstrom I.O."/>
            <person name="Guillou S."/>
            <person name="Cros-Aarteil S."/>
            <person name="Calhoun S."/>
            <person name="Haridas S."/>
            <person name="Kuo A."/>
            <person name="Mondo S."/>
            <person name="Pangilinan J."/>
            <person name="Riley R."/>
            <person name="Labutti K."/>
            <person name="Andreopoulos B."/>
            <person name="Lipzen A."/>
            <person name="Chen C."/>
            <person name="Yanf M."/>
            <person name="Daum C."/>
            <person name="Ng V."/>
            <person name="Clum A."/>
            <person name="Ohm R."/>
            <person name="Martin F."/>
            <person name="Silar P."/>
            <person name="Natvig D."/>
            <person name="Lalanne C."/>
            <person name="Gautier V."/>
            <person name="Ament-Velasquez S.L."/>
            <person name="Kruys A."/>
            <person name="Hutchinson M.I."/>
            <person name="Powell A.J."/>
            <person name="Barry K."/>
            <person name="Miller A.N."/>
            <person name="Grigoriev I.V."/>
            <person name="Debuchy R."/>
            <person name="Gladieux P."/>
            <person name="Thoren M.H."/>
            <person name="Johannesson H."/>
        </authorList>
    </citation>
    <scope>NUCLEOTIDE SEQUENCE</scope>
    <source>
        <strain evidence="2">CBS 990.96</strain>
    </source>
</reference>
<keyword evidence="1" id="KW-0472">Membrane</keyword>
<feature type="transmembrane region" description="Helical" evidence="1">
    <location>
        <begin position="215"/>
        <end position="238"/>
    </location>
</feature>
<keyword evidence="1" id="KW-1133">Transmembrane helix</keyword>